<dbReference type="RefSeq" id="WP_209467555.1">
    <property type="nucleotide sequence ID" value="NZ_JAGGLG010000028.1"/>
</dbReference>
<dbReference type="CDD" id="cd01414">
    <property type="entry name" value="SAICAR_synt_Sc"/>
    <property type="match status" value="1"/>
</dbReference>
<dbReference type="InterPro" id="IPR028923">
    <property type="entry name" value="SAICAR_synt/ADE2_N"/>
</dbReference>
<evidence type="ECO:0000256" key="5">
    <source>
        <dbReference type="ARBA" id="ARBA00022755"/>
    </source>
</evidence>
<dbReference type="HAMAP" id="MF_00137">
    <property type="entry name" value="SAICAR_synth"/>
    <property type="match status" value="1"/>
</dbReference>
<comment type="pathway">
    <text evidence="1 8">Purine metabolism; IMP biosynthesis via de novo pathway; 5-amino-1-(5-phospho-D-ribosyl)imidazole-4-carboxamide from 5-amino-1-(5-phospho-D-ribosyl)imidazole-4-carboxylate: step 1/2.</text>
</comment>
<dbReference type="Gene3D" id="3.30.470.20">
    <property type="entry name" value="ATP-grasp fold, B domain"/>
    <property type="match status" value="1"/>
</dbReference>
<sequence length="294" mass="33062">MNCLLEVPDLGLRRLHRGKVREVFELGADRLLMVATDRLSAFDVVFPQGIPGKGRVLTQMSLLWFRATEHIVPNHLIQADLSGLGLPDHVLPLLEGRSMVVRRARRIDVECVVRGYLAGSGWKEYQASRSVCGVPLPEGLRLSSRLPEPIFTPALKNDAGHDENVPESRVRAVYGDAVTDFIKQRSLELYRFASRAAARAGIILADTKFEYGLVGDAIVLIDEVFTPDSSRYWPADRYQEGAPVDSLDKQPVRDYVERIGWNKQPPAPQLPDELIAETARRYEDVLERLRRVLA</sequence>
<dbReference type="PANTHER" id="PTHR43700">
    <property type="entry name" value="PHOSPHORIBOSYLAMINOIMIDAZOLE-SUCCINOCARBOXAMIDE SYNTHASE"/>
    <property type="match status" value="1"/>
</dbReference>
<keyword evidence="3 8" id="KW-0436">Ligase</keyword>
<accession>A0ABS4JV63</accession>
<evidence type="ECO:0000256" key="7">
    <source>
        <dbReference type="ARBA" id="ARBA00048475"/>
    </source>
</evidence>
<evidence type="ECO:0000256" key="6">
    <source>
        <dbReference type="ARBA" id="ARBA00022840"/>
    </source>
</evidence>
<evidence type="ECO:0000256" key="1">
    <source>
        <dbReference type="ARBA" id="ARBA00004672"/>
    </source>
</evidence>
<protein>
    <recommendedName>
        <fullName evidence="8">Phosphoribosylaminoimidazole-succinocarboxamide synthase</fullName>
        <ecNumber evidence="8">6.3.2.6</ecNumber>
    </recommendedName>
    <alternativeName>
        <fullName evidence="8">SAICAR synthetase</fullName>
    </alternativeName>
</protein>
<comment type="catalytic activity">
    <reaction evidence="7 8">
        <text>5-amino-1-(5-phospho-D-ribosyl)imidazole-4-carboxylate + L-aspartate + ATP = (2S)-2-[5-amino-1-(5-phospho-beta-D-ribosyl)imidazole-4-carboxamido]succinate + ADP + phosphate + 2 H(+)</text>
        <dbReference type="Rhea" id="RHEA:22628"/>
        <dbReference type="ChEBI" id="CHEBI:15378"/>
        <dbReference type="ChEBI" id="CHEBI:29991"/>
        <dbReference type="ChEBI" id="CHEBI:30616"/>
        <dbReference type="ChEBI" id="CHEBI:43474"/>
        <dbReference type="ChEBI" id="CHEBI:58443"/>
        <dbReference type="ChEBI" id="CHEBI:77657"/>
        <dbReference type="ChEBI" id="CHEBI:456216"/>
        <dbReference type="EC" id="6.3.2.6"/>
    </reaction>
</comment>
<dbReference type="SUPFAM" id="SSF56104">
    <property type="entry name" value="SAICAR synthase-like"/>
    <property type="match status" value="1"/>
</dbReference>
<organism evidence="10 11">
    <name type="scientific">Symbiobacterium terraclitae</name>
    <dbReference type="NCBI Taxonomy" id="557451"/>
    <lineage>
        <taxon>Bacteria</taxon>
        <taxon>Bacillati</taxon>
        <taxon>Bacillota</taxon>
        <taxon>Clostridia</taxon>
        <taxon>Eubacteriales</taxon>
        <taxon>Symbiobacteriaceae</taxon>
        <taxon>Symbiobacterium</taxon>
    </lineage>
</organism>
<keyword evidence="6 8" id="KW-0067">ATP-binding</keyword>
<dbReference type="Pfam" id="PF01259">
    <property type="entry name" value="SAICAR_synt"/>
    <property type="match status" value="1"/>
</dbReference>
<dbReference type="PANTHER" id="PTHR43700:SF1">
    <property type="entry name" value="PHOSPHORIBOSYLAMINOIMIDAZOLE-SUCCINOCARBOXAMIDE SYNTHASE"/>
    <property type="match status" value="1"/>
</dbReference>
<feature type="domain" description="SAICAR synthetase/ADE2 N-terminal" evidence="9">
    <location>
        <begin position="15"/>
        <end position="265"/>
    </location>
</feature>
<keyword evidence="11" id="KW-1185">Reference proteome</keyword>
<dbReference type="Proteomes" id="UP001519289">
    <property type="component" value="Unassembled WGS sequence"/>
</dbReference>
<evidence type="ECO:0000256" key="4">
    <source>
        <dbReference type="ARBA" id="ARBA00022741"/>
    </source>
</evidence>
<gene>
    <name evidence="8" type="primary">purC</name>
    <name evidence="10" type="ORF">J2Z79_002886</name>
</gene>
<evidence type="ECO:0000313" key="11">
    <source>
        <dbReference type="Proteomes" id="UP001519289"/>
    </source>
</evidence>
<dbReference type="InterPro" id="IPR001636">
    <property type="entry name" value="SAICAR_synth"/>
</dbReference>
<name>A0ABS4JV63_9FIRM</name>
<comment type="similarity">
    <text evidence="2 8">Belongs to the SAICAR synthetase family.</text>
</comment>
<reference evidence="10 11" key="1">
    <citation type="submission" date="2021-03" db="EMBL/GenBank/DDBJ databases">
        <title>Genomic Encyclopedia of Type Strains, Phase IV (KMG-IV): sequencing the most valuable type-strain genomes for metagenomic binning, comparative biology and taxonomic classification.</title>
        <authorList>
            <person name="Goeker M."/>
        </authorList>
    </citation>
    <scope>NUCLEOTIDE SEQUENCE [LARGE SCALE GENOMIC DNA]</scope>
    <source>
        <strain evidence="10 11">DSM 27138</strain>
    </source>
</reference>
<comment type="caution">
    <text evidence="10">The sequence shown here is derived from an EMBL/GenBank/DDBJ whole genome shotgun (WGS) entry which is preliminary data.</text>
</comment>
<keyword evidence="5 8" id="KW-0658">Purine biosynthesis</keyword>
<evidence type="ECO:0000259" key="9">
    <source>
        <dbReference type="Pfam" id="PF01259"/>
    </source>
</evidence>
<keyword evidence="4 8" id="KW-0547">Nucleotide-binding</keyword>
<dbReference type="EMBL" id="JAGGLG010000028">
    <property type="protein sequence ID" value="MBP2019447.1"/>
    <property type="molecule type" value="Genomic_DNA"/>
</dbReference>
<dbReference type="NCBIfam" id="TIGR00081">
    <property type="entry name" value="purC"/>
    <property type="match status" value="1"/>
</dbReference>
<dbReference type="NCBIfam" id="NF010568">
    <property type="entry name" value="PRK13961.1"/>
    <property type="match status" value="1"/>
</dbReference>
<evidence type="ECO:0000256" key="8">
    <source>
        <dbReference type="HAMAP-Rule" id="MF_00137"/>
    </source>
</evidence>
<evidence type="ECO:0000256" key="3">
    <source>
        <dbReference type="ARBA" id="ARBA00022598"/>
    </source>
</evidence>
<evidence type="ECO:0000256" key="2">
    <source>
        <dbReference type="ARBA" id="ARBA00010190"/>
    </source>
</evidence>
<dbReference type="EC" id="6.3.2.6" evidence="8"/>
<evidence type="ECO:0000313" key="10">
    <source>
        <dbReference type="EMBL" id="MBP2019447.1"/>
    </source>
</evidence>
<proteinExistence type="inferred from homology"/>
<dbReference type="Gene3D" id="3.30.200.20">
    <property type="entry name" value="Phosphorylase Kinase, domain 1"/>
    <property type="match status" value="1"/>
</dbReference>
<dbReference type="GO" id="GO:0004639">
    <property type="term" value="F:phosphoribosylaminoimidazolesuccinocarboxamide synthase activity"/>
    <property type="evidence" value="ECO:0007669"/>
    <property type="project" value="UniProtKB-EC"/>
</dbReference>